<dbReference type="AlphaFoldDB" id="A0A316HI76"/>
<dbReference type="EMBL" id="QGHA01000001">
    <property type="protein sequence ID" value="PWK80007.1"/>
    <property type="molecule type" value="Genomic_DNA"/>
</dbReference>
<gene>
    <name evidence="1" type="ORF">LX99_00468</name>
</gene>
<dbReference type="Proteomes" id="UP000245678">
    <property type="component" value="Unassembled WGS sequence"/>
</dbReference>
<protein>
    <submittedName>
        <fullName evidence="1">DNA-packaging protein gp3</fullName>
    </submittedName>
</protein>
<name>A0A316HI76_9SPHI</name>
<comment type="caution">
    <text evidence="1">The sequence shown here is derived from an EMBL/GenBank/DDBJ whole genome shotgun (WGS) entry which is preliminary data.</text>
</comment>
<reference evidence="1 2" key="1">
    <citation type="submission" date="2018-05" db="EMBL/GenBank/DDBJ databases">
        <title>Genomic Encyclopedia of Archaeal and Bacterial Type Strains, Phase II (KMG-II): from individual species to whole genera.</title>
        <authorList>
            <person name="Goeker M."/>
        </authorList>
    </citation>
    <scope>NUCLEOTIDE SEQUENCE [LARGE SCALE GENOMIC DNA]</scope>
    <source>
        <strain evidence="1 2">DSM 19975</strain>
    </source>
</reference>
<dbReference type="Gene3D" id="1.10.132.80">
    <property type="match status" value="1"/>
</dbReference>
<proteinExistence type="predicted"/>
<organism evidence="1 2">
    <name type="scientific">Mucilaginibacter oryzae</name>
    <dbReference type="NCBI Taxonomy" id="468058"/>
    <lineage>
        <taxon>Bacteria</taxon>
        <taxon>Pseudomonadati</taxon>
        <taxon>Bacteroidota</taxon>
        <taxon>Sphingobacteriia</taxon>
        <taxon>Sphingobacteriales</taxon>
        <taxon>Sphingobacteriaceae</taxon>
        <taxon>Mucilaginibacter</taxon>
    </lineage>
</organism>
<keyword evidence="2" id="KW-1185">Reference proteome</keyword>
<evidence type="ECO:0000313" key="1">
    <source>
        <dbReference type="EMBL" id="PWK80007.1"/>
    </source>
</evidence>
<accession>A0A316HI76</accession>
<sequence>MPIDITNIMTPSLLYCDNAVRAGQLIDNYFTYIEGEYHIEQKPVKVTKDHVETVDQKVWDRPPEPATISGLAFYLGFNSRDELEAYRRAGPFAKALNRAVLRIEASYEAALHQNATGAMFALKSIGWNEKPPEPVNSNDNNNTLKVEIINTGPPPAGNEKDVPL</sequence>
<evidence type="ECO:0000313" key="2">
    <source>
        <dbReference type="Proteomes" id="UP000245678"/>
    </source>
</evidence>